<dbReference type="AlphaFoldDB" id="A0A023BNU3"/>
<evidence type="ECO:0000313" key="2">
    <source>
        <dbReference type="EMBL" id="EZH71727.1"/>
    </source>
</evidence>
<keyword evidence="3" id="KW-1185">Reference proteome</keyword>
<evidence type="ECO:0000313" key="3">
    <source>
        <dbReference type="Proteomes" id="UP000023541"/>
    </source>
</evidence>
<feature type="chain" id="PRO_5001511799" description="TonB C-terminal domain-containing protein" evidence="1">
    <location>
        <begin position="22"/>
        <end position="110"/>
    </location>
</feature>
<organism evidence="2 3">
    <name type="scientific">Aquimarina atlantica</name>
    <dbReference type="NCBI Taxonomy" id="1317122"/>
    <lineage>
        <taxon>Bacteria</taxon>
        <taxon>Pseudomonadati</taxon>
        <taxon>Bacteroidota</taxon>
        <taxon>Flavobacteriia</taxon>
        <taxon>Flavobacteriales</taxon>
        <taxon>Flavobacteriaceae</taxon>
        <taxon>Aquimarina</taxon>
    </lineage>
</organism>
<name>A0A023BNU3_9FLAO</name>
<accession>A0A023BNU3</accession>
<gene>
    <name evidence="2" type="ORF">ATO12_06055</name>
</gene>
<dbReference type="eggNOG" id="ENOG50336SS">
    <property type="taxonomic scope" value="Bacteria"/>
</dbReference>
<feature type="signal peptide" evidence="1">
    <location>
        <begin position="1"/>
        <end position="21"/>
    </location>
</feature>
<dbReference type="STRING" id="1317122.ATO12_06055"/>
<evidence type="ECO:0008006" key="4">
    <source>
        <dbReference type="Google" id="ProtNLM"/>
    </source>
</evidence>
<proteinExistence type="predicted"/>
<dbReference type="OrthoDB" id="1163682at2"/>
<reference evidence="2 3" key="1">
    <citation type="submission" date="2014-04" db="EMBL/GenBank/DDBJ databases">
        <title>Aquimarina sp. 22II-S11-z7 Genome Sequencing.</title>
        <authorList>
            <person name="Lai Q."/>
        </authorList>
    </citation>
    <scope>NUCLEOTIDE SEQUENCE [LARGE SCALE GENOMIC DNA]</scope>
    <source>
        <strain evidence="2 3">22II-S11-z7</strain>
    </source>
</reference>
<keyword evidence="1" id="KW-0732">Signal</keyword>
<dbReference type="EMBL" id="AQRA01000012">
    <property type="protein sequence ID" value="EZH71727.1"/>
    <property type="molecule type" value="Genomic_DNA"/>
</dbReference>
<dbReference type="RefSeq" id="WP_034246803.1">
    <property type="nucleotide sequence ID" value="NZ_AQRA01000012.1"/>
</dbReference>
<sequence length="110" mass="12211">MKKLNVLLLAVAFAVSSVASASTNPTKIENALNKEIRTLLKKPSFKIKKELTAYVTFTLNSKGEIVVLSVDSKSENLDGYIKSRLNYKKVGTQYGSEAKVFKMPVRIVEE</sequence>
<comment type="caution">
    <text evidence="2">The sequence shown here is derived from an EMBL/GenBank/DDBJ whole genome shotgun (WGS) entry which is preliminary data.</text>
</comment>
<dbReference type="Proteomes" id="UP000023541">
    <property type="component" value="Unassembled WGS sequence"/>
</dbReference>
<evidence type="ECO:0000256" key="1">
    <source>
        <dbReference type="SAM" id="SignalP"/>
    </source>
</evidence>
<protein>
    <recommendedName>
        <fullName evidence="4">TonB C-terminal domain-containing protein</fullName>
    </recommendedName>
</protein>